<organism evidence="2 3">
    <name type="scientific">Reichenbachiella agarivorans</name>
    <dbReference type="NCBI Taxonomy" id="2979464"/>
    <lineage>
        <taxon>Bacteria</taxon>
        <taxon>Pseudomonadati</taxon>
        <taxon>Bacteroidota</taxon>
        <taxon>Cytophagia</taxon>
        <taxon>Cytophagales</taxon>
        <taxon>Reichenbachiellaceae</taxon>
        <taxon>Reichenbachiella</taxon>
    </lineage>
</organism>
<feature type="transmembrane region" description="Helical" evidence="1">
    <location>
        <begin position="352"/>
        <end position="371"/>
    </location>
</feature>
<evidence type="ECO:0000256" key="1">
    <source>
        <dbReference type="SAM" id="Phobius"/>
    </source>
</evidence>
<evidence type="ECO:0000313" key="2">
    <source>
        <dbReference type="EMBL" id="UXP32933.1"/>
    </source>
</evidence>
<feature type="transmembrane region" description="Helical" evidence="1">
    <location>
        <begin position="387"/>
        <end position="407"/>
    </location>
</feature>
<feature type="transmembrane region" description="Helical" evidence="1">
    <location>
        <begin position="166"/>
        <end position="184"/>
    </location>
</feature>
<name>A0ABY6CTZ3_9BACT</name>
<feature type="transmembrane region" description="Helical" evidence="1">
    <location>
        <begin position="259"/>
        <end position="276"/>
    </location>
</feature>
<feature type="transmembrane region" description="Helical" evidence="1">
    <location>
        <begin position="35"/>
        <end position="57"/>
    </location>
</feature>
<evidence type="ECO:0000313" key="3">
    <source>
        <dbReference type="Proteomes" id="UP001065174"/>
    </source>
</evidence>
<dbReference type="Proteomes" id="UP001065174">
    <property type="component" value="Chromosome"/>
</dbReference>
<dbReference type="EMBL" id="CP106679">
    <property type="protein sequence ID" value="UXP32933.1"/>
    <property type="molecule type" value="Genomic_DNA"/>
</dbReference>
<feature type="transmembrane region" description="Helical" evidence="1">
    <location>
        <begin position="190"/>
        <end position="207"/>
    </location>
</feature>
<feature type="transmembrane region" description="Helical" evidence="1">
    <location>
        <begin position="6"/>
        <end position="23"/>
    </location>
</feature>
<gene>
    <name evidence="2" type="ORF">N6H18_03055</name>
</gene>
<feature type="transmembrane region" description="Helical" evidence="1">
    <location>
        <begin position="214"/>
        <end position="247"/>
    </location>
</feature>
<keyword evidence="1" id="KW-0812">Transmembrane</keyword>
<protein>
    <recommendedName>
        <fullName evidence="4">Glycosyltransferase RgtA/B/C/D-like domain-containing protein</fullName>
    </recommendedName>
</protein>
<sequence length="440" mass="50263">MTAQDFFITPLYLFFLLSLAYIIRPMVTNAVTKRYFLPGLLAKFVGAIALGLIYQLYYGGGDTFTYHTHGSRWIWKAFMDDPMVGLDLFFQKAGDFNGETFQYSSRIWMFRDKASMVIIRITALFDLLTFSTYSATALFFASFAFSGHWAIYSVLQKLYPSKSKQLALAILFIPSVIFWGSGILKDSVTLAALCWMTYSLFQITVFHRFNWKNLLILLLMAWIIFAIKIYILLCFLVGASLFMYMYYISKIRNSLVKAMVAPLLLTLFIGGGYFTMNELSEENERYSLDKIGETAMITAYDIRYGWGARHGDNSGYTLGELDGSIGSLIKLAPQGIIVTLFRPWLWEVKNPLMLLAALESLGLLVLTLYIIKEVRWLSILRTLRRPIPLFCLCFALMFAFAVGVSTYNFGTLMRYKIPVMPFYTLVLVLAQPSKQKKTNS</sequence>
<keyword evidence="3" id="KW-1185">Reference proteome</keyword>
<feature type="transmembrane region" description="Helical" evidence="1">
    <location>
        <begin position="133"/>
        <end position="154"/>
    </location>
</feature>
<dbReference type="RefSeq" id="WP_262310365.1">
    <property type="nucleotide sequence ID" value="NZ_CP106679.1"/>
</dbReference>
<evidence type="ECO:0008006" key="4">
    <source>
        <dbReference type="Google" id="ProtNLM"/>
    </source>
</evidence>
<keyword evidence="1" id="KW-1133">Transmembrane helix</keyword>
<proteinExistence type="predicted"/>
<reference evidence="2" key="1">
    <citation type="submission" date="2022-09" db="EMBL/GenBank/DDBJ databases">
        <title>Comparative genomics and taxonomic characterization of three novel marine species of genus Reichenbachiella exhibiting antioxidant and polysaccharide degradation activities.</title>
        <authorList>
            <person name="Muhammad N."/>
            <person name="Lee Y.-J."/>
            <person name="Ko J."/>
            <person name="Kim S.-G."/>
        </authorList>
    </citation>
    <scope>NUCLEOTIDE SEQUENCE</scope>
    <source>
        <strain evidence="2">BKB1-1</strain>
    </source>
</reference>
<keyword evidence="1" id="KW-0472">Membrane</keyword>
<accession>A0ABY6CTZ3</accession>